<evidence type="ECO:0000256" key="10">
    <source>
        <dbReference type="ARBA" id="ARBA00049299"/>
    </source>
</evidence>
<dbReference type="Proteomes" id="UP000887566">
    <property type="component" value="Unplaced"/>
</dbReference>
<dbReference type="Gene3D" id="3.30.200.20">
    <property type="entry name" value="Phosphorylase Kinase, domain 1"/>
    <property type="match status" value="1"/>
</dbReference>
<feature type="domain" description="Protein kinase" evidence="14">
    <location>
        <begin position="53"/>
        <end position="241"/>
    </location>
</feature>
<keyword evidence="6" id="KW-0829">Tyrosine-protein kinase</keyword>
<evidence type="ECO:0000256" key="4">
    <source>
        <dbReference type="ARBA" id="ARBA00022777"/>
    </source>
</evidence>
<dbReference type="AlphaFoldDB" id="A0A914WV36"/>
<keyword evidence="15" id="KW-1185">Reference proteome</keyword>
<dbReference type="EC" id="2.7.12.2" evidence="8"/>
<dbReference type="FunFam" id="3.30.200.20:FF:000040">
    <property type="entry name" value="Dual specificity mitogen-activated protein kinase kinase"/>
    <property type="match status" value="1"/>
</dbReference>
<evidence type="ECO:0000256" key="1">
    <source>
        <dbReference type="ARBA" id="ARBA00022527"/>
    </source>
</evidence>
<keyword evidence="4" id="KW-0418">Kinase</keyword>
<evidence type="ECO:0000256" key="6">
    <source>
        <dbReference type="ARBA" id="ARBA00023137"/>
    </source>
</evidence>
<evidence type="ECO:0000256" key="8">
    <source>
        <dbReference type="ARBA" id="ARBA00038999"/>
    </source>
</evidence>
<evidence type="ECO:0000256" key="7">
    <source>
        <dbReference type="ARBA" id="ARBA00038035"/>
    </source>
</evidence>
<evidence type="ECO:0000313" key="16">
    <source>
        <dbReference type="WBParaSite" id="PSAMB.scaffold550size47471.g6831.t2"/>
    </source>
</evidence>
<dbReference type="Pfam" id="PF00069">
    <property type="entry name" value="Pkinase"/>
    <property type="match status" value="1"/>
</dbReference>
<feature type="compositionally biased region" description="Basic residues" evidence="13">
    <location>
        <begin position="232"/>
        <end position="241"/>
    </location>
</feature>
<dbReference type="GO" id="GO:0004708">
    <property type="term" value="F:MAP kinase kinase activity"/>
    <property type="evidence" value="ECO:0007669"/>
    <property type="project" value="UniProtKB-EC"/>
</dbReference>
<protein>
    <recommendedName>
        <fullName evidence="8">mitogen-activated protein kinase kinase</fullName>
        <ecNumber evidence="8">2.7.12.2</ecNumber>
    </recommendedName>
</protein>
<keyword evidence="3 12" id="KW-0547">Nucleotide-binding</keyword>
<accession>A0A914WV36</accession>
<comment type="similarity">
    <text evidence="7">Belongs to the protein kinase superfamily. STE Ser/Thr protein kinase family. MAP kinase kinase subfamily.</text>
</comment>
<evidence type="ECO:0000259" key="14">
    <source>
        <dbReference type="PROSITE" id="PS50011"/>
    </source>
</evidence>
<dbReference type="PROSITE" id="PS50011">
    <property type="entry name" value="PROTEIN_KINASE_DOM"/>
    <property type="match status" value="1"/>
</dbReference>
<dbReference type="InterPro" id="IPR011009">
    <property type="entry name" value="Kinase-like_dom_sf"/>
</dbReference>
<dbReference type="GO" id="GO:0004674">
    <property type="term" value="F:protein serine/threonine kinase activity"/>
    <property type="evidence" value="ECO:0007669"/>
    <property type="project" value="UniProtKB-KW"/>
</dbReference>
<dbReference type="GO" id="GO:0004713">
    <property type="term" value="F:protein tyrosine kinase activity"/>
    <property type="evidence" value="ECO:0007669"/>
    <property type="project" value="UniProtKB-KW"/>
</dbReference>
<evidence type="ECO:0000256" key="9">
    <source>
        <dbReference type="ARBA" id="ARBA00049014"/>
    </source>
</evidence>
<organism evidence="15 16">
    <name type="scientific">Plectus sambesii</name>
    <dbReference type="NCBI Taxonomy" id="2011161"/>
    <lineage>
        <taxon>Eukaryota</taxon>
        <taxon>Metazoa</taxon>
        <taxon>Ecdysozoa</taxon>
        <taxon>Nematoda</taxon>
        <taxon>Chromadorea</taxon>
        <taxon>Plectida</taxon>
        <taxon>Plectina</taxon>
        <taxon>Plectoidea</taxon>
        <taxon>Plectidae</taxon>
        <taxon>Plectus</taxon>
    </lineage>
</organism>
<evidence type="ECO:0000313" key="15">
    <source>
        <dbReference type="Proteomes" id="UP000887566"/>
    </source>
</evidence>
<dbReference type="GO" id="GO:0005524">
    <property type="term" value="F:ATP binding"/>
    <property type="evidence" value="ECO:0007669"/>
    <property type="project" value="UniProtKB-UniRule"/>
</dbReference>
<name>A0A914WV36_9BILA</name>
<feature type="region of interest" description="Disordered" evidence="13">
    <location>
        <begin position="218"/>
        <end position="241"/>
    </location>
</feature>
<evidence type="ECO:0000256" key="2">
    <source>
        <dbReference type="ARBA" id="ARBA00022679"/>
    </source>
</evidence>
<feature type="binding site" evidence="12">
    <location>
        <position position="82"/>
    </location>
    <ligand>
        <name>ATP</name>
        <dbReference type="ChEBI" id="CHEBI:30616"/>
    </ligand>
</feature>
<sequence length="241" mass="26667">MGDPGVKLRRSGQRPMPLQITKNTSTVVDPERPMSVIFDSNENKISELSEDTLEKIGELGHGNGGVVSKVLHRPSGIIMARKLVHLEVKPSVRNQIIKELAVLHKCNSPYIVGFYGAFTDNNDISICMEYMDGLSLDILLKRASRVAEPIIGKIAVAVVKGLTYLKEDLKILHREVDQYRPGTAAAHSSTDYIRFSTGPKLYSKAQITPYRYHLKRSTETTSVPASMGGRQIAKKTHSGRP</sequence>
<comment type="catalytic activity">
    <reaction evidence="11">
        <text>L-tyrosyl-[protein] + ATP = O-phospho-L-tyrosyl-[protein] + ADP + H(+)</text>
        <dbReference type="Rhea" id="RHEA:10596"/>
        <dbReference type="Rhea" id="RHEA-COMP:10136"/>
        <dbReference type="Rhea" id="RHEA-COMP:20101"/>
        <dbReference type="ChEBI" id="CHEBI:15378"/>
        <dbReference type="ChEBI" id="CHEBI:30616"/>
        <dbReference type="ChEBI" id="CHEBI:46858"/>
        <dbReference type="ChEBI" id="CHEBI:61978"/>
        <dbReference type="ChEBI" id="CHEBI:456216"/>
        <dbReference type="EC" id="2.7.12.2"/>
    </reaction>
</comment>
<dbReference type="PANTHER" id="PTHR47448">
    <property type="entry name" value="DUAL SPECIFICITY MITOGEN-ACTIVATED PROTEIN KINASE KINASE DSOR1-LIKE PROTEIN"/>
    <property type="match status" value="1"/>
</dbReference>
<keyword evidence="2" id="KW-0808">Transferase</keyword>
<dbReference type="InterPro" id="IPR017441">
    <property type="entry name" value="Protein_kinase_ATP_BS"/>
</dbReference>
<dbReference type="PANTHER" id="PTHR47448:SF1">
    <property type="entry name" value="SERINE_THREONINE-PROTEIN KINASE STE7 HOMOLOG"/>
    <property type="match status" value="1"/>
</dbReference>
<reference evidence="16" key="1">
    <citation type="submission" date="2022-11" db="UniProtKB">
        <authorList>
            <consortium name="WormBaseParasite"/>
        </authorList>
    </citation>
    <scope>IDENTIFICATION</scope>
</reference>
<comment type="catalytic activity">
    <reaction evidence="9">
        <text>L-seryl-[protein] + ATP = O-phospho-L-seryl-[protein] + ADP + H(+)</text>
        <dbReference type="Rhea" id="RHEA:17989"/>
        <dbReference type="Rhea" id="RHEA-COMP:9863"/>
        <dbReference type="Rhea" id="RHEA-COMP:11604"/>
        <dbReference type="ChEBI" id="CHEBI:15378"/>
        <dbReference type="ChEBI" id="CHEBI:29999"/>
        <dbReference type="ChEBI" id="CHEBI:30616"/>
        <dbReference type="ChEBI" id="CHEBI:83421"/>
        <dbReference type="ChEBI" id="CHEBI:456216"/>
        <dbReference type="EC" id="2.7.12.2"/>
    </reaction>
</comment>
<comment type="catalytic activity">
    <reaction evidence="10">
        <text>L-threonyl-[protein] + ATP = O-phospho-L-threonyl-[protein] + ADP + H(+)</text>
        <dbReference type="Rhea" id="RHEA:46608"/>
        <dbReference type="Rhea" id="RHEA-COMP:11060"/>
        <dbReference type="Rhea" id="RHEA-COMP:11605"/>
        <dbReference type="ChEBI" id="CHEBI:15378"/>
        <dbReference type="ChEBI" id="CHEBI:30013"/>
        <dbReference type="ChEBI" id="CHEBI:30616"/>
        <dbReference type="ChEBI" id="CHEBI:61977"/>
        <dbReference type="ChEBI" id="CHEBI:456216"/>
        <dbReference type="EC" id="2.7.12.2"/>
    </reaction>
</comment>
<dbReference type="WBParaSite" id="PSAMB.scaffold550size47471.g6831.t2">
    <property type="protein sequence ID" value="PSAMB.scaffold550size47471.g6831.t2"/>
    <property type="gene ID" value="PSAMB.scaffold550size47471.g6831"/>
</dbReference>
<dbReference type="InterPro" id="IPR050915">
    <property type="entry name" value="MAP_kinase_kinase"/>
</dbReference>
<evidence type="ECO:0000256" key="13">
    <source>
        <dbReference type="SAM" id="MobiDB-lite"/>
    </source>
</evidence>
<dbReference type="SUPFAM" id="SSF56112">
    <property type="entry name" value="Protein kinase-like (PK-like)"/>
    <property type="match status" value="1"/>
</dbReference>
<dbReference type="PROSITE" id="PS00107">
    <property type="entry name" value="PROTEIN_KINASE_ATP"/>
    <property type="match status" value="1"/>
</dbReference>
<keyword evidence="5 12" id="KW-0067">ATP-binding</keyword>
<evidence type="ECO:0000256" key="11">
    <source>
        <dbReference type="ARBA" id="ARBA00051693"/>
    </source>
</evidence>
<dbReference type="InterPro" id="IPR000719">
    <property type="entry name" value="Prot_kinase_dom"/>
</dbReference>
<evidence type="ECO:0000256" key="5">
    <source>
        <dbReference type="ARBA" id="ARBA00022840"/>
    </source>
</evidence>
<keyword evidence="1" id="KW-0723">Serine/threonine-protein kinase</keyword>
<evidence type="ECO:0000256" key="12">
    <source>
        <dbReference type="PROSITE-ProRule" id="PRU10141"/>
    </source>
</evidence>
<evidence type="ECO:0000256" key="3">
    <source>
        <dbReference type="ARBA" id="ARBA00022741"/>
    </source>
</evidence>
<proteinExistence type="inferred from homology"/>